<evidence type="ECO:0000313" key="1">
    <source>
        <dbReference type="EMBL" id="KAJ0027275.1"/>
    </source>
</evidence>
<reference evidence="2" key="1">
    <citation type="journal article" date="2023" name="G3 (Bethesda)">
        <title>Genome assembly and association tests identify interacting loci associated with vigor, precocity, and sex in interspecific pistachio rootstocks.</title>
        <authorList>
            <person name="Palmer W."/>
            <person name="Jacygrad E."/>
            <person name="Sagayaradj S."/>
            <person name="Cavanaugh K."/>
            <person name="Han R."/>
            <person name="Bertier L."/>
            <person name="Beede B."/>
            <person name="Kafkas S."/>
            <person name="Golino D."/>
            <person name="Preece J."/>
            <person name="Michelmore R."/>
        </authorList>
    </citation>
    <scope>NUCLEOTIDE SEQUENCE [LARGE SCALE GENOMIC DNA]</scope>
</reference>
<protein>
    <submittedName>
        <fullName evidence="1">Uncharacterized protein</fullName>
    </submittedName>
</protein>
<dbReference type="Proteomes" id="UP001163603">
    <property type="component" value="Chromosome 9"/>
</dbReference>
<comment type="caution">
    <text evidence="1">The sequence shown here is derived from an EMBL/GenBank/DDBJ whole genome shotgun (WGS) entry which is preliminary data.</text>
</comment>
<organism evidence="1 2">
    <name type="scientific">Pistacia integerrima</name>
    <dbReference type="NCBI Taxonomy" id="434235"/>
    <lineage>
        <taxon>Eukaryota</taxon>
        <taxon>Viridiplantae</taxon>
        <taxon>Streptophyta</taxon>
        <taxon>Embryophyta</taxon>
        <taxon>Tracheophyta</taxon>
        <taxon>Spermatophyta</taxon>
        <taxon>Magnoliopsida</taxon>
        <taxon>eudicotyledons</taxon>
        <taxon>Gunneridae</taxon>
        <taxon>Pentapetalae</taxon>
        <taxon>rosids</taxon>
        <taxon>malvids</taxon>
        <taxon>Sapindales</taxon>
        <taxon>Anacardiaceae</taxon>
        <taxon>Pistacia</taxon>
    </lineage>
</organism>
<keyword evidence="2" id="KW-1185">Reference proteome</keyword>
<dbReference type="EMBL" id="CM047744">
    <property type="protein sequence ID" value="KAJ0027275.1"/>
    <property type="molecule type" value="Genomic_DNA"/>
</dbReference>
<proteinExistence type="predicted"/>
<sequence length="222" mass="24650">MAVILLLDSVLVPLSLFLIVGYHVNLWCYFKIKPSRITIGIEALRRKEWFMNMKEGDDKKAMLAVQSLRNTLLTTTIAATIAILVVLALAALTNNTYNASRIFQSVILEPQSGNGGRIFALKFGSTSFFLLASFFCSALGLGLLIDANFLVSAPEEFSFPAYTQMVFEQGFMMAFIGNRILCMCFPLLLWMFGPLPVALCSVALVWGLYVRDFVGKFSINEA</sequence>
<accession>A0ACC0XZA2</accession>
<gene>
    <name evidence="1" type="ORF">Pint_35078</name>
</gene>
<evidence type="ECO:0000313" key="2">
    <source>
        <dbReference type="Proteomes" id="UP001163603"/>
    </source>
</evidence>
<name>A0ACC0XZA2_9ROSI</name>